<dbReference type="InterPro" id="IPR050206">
    <property type="entry name" value="FtsK/SpoIIIE/SftA"/>
</dbReference>
<reference evidence="9" key="1">
    <citation type="journal article" date="2019" name="Int. J. Syst. Evol. Microbiol.">
        <title>The Global Catalogue of Microorganisms (GCM) 10K type strain sequencing project: providing services to taxonomists for standard genome sequencing and annotation.</title>
        <authorList>
            <consortium name="The Broad Institute Genomics Platform"/>
            <consortium name="The Broad Institute Genome Sequencing Center for Infectious Disease"/>
            <person name="Wu L."/>
            <person name="Ma J."/>
        </authorList>
    </citation>
    <scope>NUCLEOTIDE SEQUENCE [LARGE SCALE GENOMIC DNA]</scope>
    <source>
        <strain evidence="9">JCM 17687</strain>
    </source>
</reference>
<dbReference type="InterPro" id="IPR027417">
    <property type="entry name" value="P-loop_NTPase"/>
</dbReference>
<feature type="domain" description="FtsK" evidence="7">
    <location>
        <begin position="964"/>
        <end position="1140"/>
    </location>
</feature>
<dbReference type="PROSITE" id="PS50006">
    <property type="entry name" value="FHA_DOMAIN"/>
    <property type="match status" value="1"/>
</dbReference>
<dbReference type="SUPFAM" id="SSF49879">
    <property type="entry name" value="SMAD/FHA domain"/>
    <property type="match status" value="1"/>
</dbReference>
<feature type="domain" description="FtsK" evidence="7">
    <location>
        <begin position="624"/>
        <end position="816"/>
    </location>
</feature>
<keyword evidence="9" id="KW-1185">Reference proteome</keyword>
<dbReference type="Pfam" id="PF01580">
    <property type="entry name" value="FtsK_SpoIIIE"/>
    <property type="match status" value="2"/>
</dbReference>
<dbReference type="InterPro" id="IPR003593">
    <property type="entry name" value="AAA+_ATPase"/>
</dbReference>
<organism evidence="8 9">
    <name type="scientific">Terrabacter aeriphilus</name>
    <dbReference type="NCBI Taxonomy" id="515662"/>
    <lineage>
        <taxon>Bacteria</taxon>
        <taxon>Bacillati</taxon>
        <taxon>Actinomycetota</taxon>
        <taxon>Actinomycetes</taxon>
        <taxon>Micrococcales</taxon>
        <taxon>Intrasporangiaceae</taxon>
        <taxon>Terrabacter</taxon>
    </lineage>
</organism>
<name>A0ABP9JJ79_9MICO</name>
<dbReference type="EMBL" id="BAABIW010000024">
    <property type="protein sequence ID" value="GAA5033897.1"/>
    <property type="molecule type" value="Genomic_DNA"/>
</dbReference>
<feature type="binding site" evidence="4">
    <location>
        <begin position="642"/>
        <end position="649"/>
    </location>
    <ligand>
        <name>ATP</name>
        <dbReference type="ChEBI" id="CHEBI:30616"/>
    </ligand>
</feature>
<dbReference type="SMART" id="SM00382">
    <property type="entry name" value="AAA"/>
    <property type="match status" value="3"/>
</dbReference>
<evidence type="ECO:0000259" key="7">
    <source>
        <dbReference type="PROSITE" id="PS50901"/>
    </source>
</evidence>
<dbReference type="SUPFAM" id="SSF52540">
    <property type="entry name" value="P-loop containing nucleoside triphosphate hydrolases"/>
    <property type="match status" value="3"/>
</dbReference>
<dbReference type="Gene3D" id="3.40.50.300">
    <property type="entry name" value="P-loop containing nucleotide triphosphate hydrolases"/>
    <property type="match status" value="4"/>
</dbReference>
<evidence type="ECO:0000256" key="3">
    <source>
        <dbReference type="ARBA" id="ARBA00022840"/>
    </source>
</evidence>
<dbReference type="InterPro" id="IPR008984">
    <property type="entry name" value="SMAD_FHA_dom_sf"/>
</dbReference>
<evidence type="ECO:0000256" key="2">
    <source>
        <dbReference type="ARBA" id="ARBA00022741"/>
    </source>
</evidence>
<comment type="caution">
    <text evidence="8">The sequence shown here is derived from an EMBL/GenBank/DDBJ whole genome shotgun (WGS) entry which is preliminary data.</text>
</comment>
<dbReference type="Proteomes" id="UP001500427">
    <property type="component" value="Unassembled WGS sequence"/>
</dbReference>
<feature type="compositionally biased region" description="Low complexity" evidence="5">
    <location>
        <begin position="878"/>
        <end position="889"/>
    </location>
</feature>
<evidence type="ECO:0000256" key="5">
    <source>
        <dbReference type="SAM" id="MobiDB-lite"/>
    </source>
</evidence>
<dbReference type="PANTHER" id="PTHR22683">
    <property type="entry name" value="SPORULATION PROTEIN RELATED"/>
    <property type="match status" value="1"/>
</dbReference>
<keyword evidence="2 4" id="KW-0547">Nucleotide-binding</keyword>
<dbReference type="PROSITE" id="PS50901">
    <property type="entry name" value="FTSK"/>
    <property type="match status" value="2"/>
</dbReference>
<protein>
    <submittedName>
        <fullName evidence="8">FtsK/SpoIIIE domain-containing protein</fullName>
    </submittedName>
</protein>
<accession>A0ABP9JJ79</accession>
<dbReference type="PANTHER" id="PTHR22683:SF1">
    <property type="entry name" value="TYPE VII SECRETION SYSTEM PROTEIN ESSC"/>
    <property type="match status" value="1"/>
</dbReference>
<proteinExistence type="predicted"/>
<dbReference type="Gene3D" id="2.60.200.20">
    <property type="match status" value="1"/>
</dbReference>
<keyword evidence="1" id="KW-0597">Phosphoprotein</keyword>
<dbReference type="CDD" id="cd00060">
    <property type="entry name" value="FHA"/>
    <property type="match status" value="1"/>
</dbReference>
<keyword evidence="3 4" id="KW-0067">ATP-binding</keyword>
<evidence type="ECO:0000256" key="4">
    <source>
        <dbReference type="PROSITE-ProRule" id="PRU00289"/>
    </source>
</evidence>
<dbReference type="InterPro" id="IPR032030">
    <property type="entry name" value="YscD_cytoplasmic_dom"/>
</dbReference>
<dbReference type="RefSeq" id="WP_345508722.1">
    <property type="nucleotide sequence ID" value="NZ_BAABIW010000024.1"/>
</dbReference>
<feature type="domain" description="FHA" evidence="6">
    <location>
        <begin position="100"/>
        <end position="156"/>
    </location>
</feature>
<dbReference type="InterPro" id="IPR002543">
    <property type="entry name" value="FtsK_dom"/>
</dbReference>
<evidence type="ECO:0000259" key="6">
    <source>
        <dbReference type="PROSITE" id="PS50006"/>
    </source>
</evidence>
<evidence type="ECO:0000313" key="8">
    <source>
        <dbReference type="EMBL" id="GAA5033897.1"/>
    </source>
</evidence>
<gene>
    <name evidence="8" type="ORF">GCM10023258_34140</name>
</gene>
<dbReference type="CDD" id="cd01127">
    <property type="entry name" value="TrwB_TraG_TraD_VirD4"/>
    <property type="match status" value="1"/>
</dbReference>
<feature type="region of interest" description="Disordered" evidence="5">
    <location>
        <begin position="871"/>
        <end position="890"/>
    </location>
</feature>
<sequence length="1418" mass="147032">MRIPLTVVDPHAGGPPCDLLVEAPPGTPFGRIRAEVATAAGCDGGHLVCDGRPVGDDAELGRPPLLRGAVLTTGGGAGDAPAAGTVELRITGGPGAGRVVRLGRGEHVLGRAAGASVRLDDPGVSRAHALLVVRADGVRMRDLQPTNPSAVDGLPVPTGGIRLEDGRHVVVGSTSLTLGRPRLAIGRHEVRDGVVQVHRPPRFVDTSPAASVHVPEEPQRPDPGRMPVLASVAPLVVSAALAVALDAPALLLFALLSPVLLLGQWWSDRRAGRTSHRRRLRAHAAALAHAEQALLAAARDDAARRRDAHPDLGVVAAVATTRATRLWERRPGDADHLVVRVGCADQPARTAVTGSVPDAVPLADDAPVLVDLTAAGVTGVHGPRAAGASLAGGLVAQLACWHSPRHLTIELLAAAASPGCEWDWLTLLPHASLRDGTSARIALGPREVGERVAALRALVVLRRQAASDLDEHRTRLAADTVVLVDGPDALRAVRGFAELLAEGPAAGIVFVCLGADARALPAETRVTVEVDAREGTATRRDGSGTLTGIRADLPTPGWLETTARALAPLIDATPEAGQAALPDEVSFVDLHRRAGTDPTDARQVAEAWEQGNGRPRALLGVGAAGPFHVDLETDGPHTLVGGTTGSGKSELLQALVAGLAVTNRPDELALLLVDYKGGSAFGACARLPHTVGLVTDLDGHLTSRALTSLDAEMKRREQLLARAGAKDLEAYRLRAAVCADLPSLPRLVIVLDEFKALADEFPDFIAGLVRVAALGRSLGLHLVLATQRPSGVVSADMRANVALRIALRVRDRADSTDVIDAADAAALEPRTPGRACVRTGDHELTTVQTAFLGGPAARHAAGEAVTVRALDPRRRRPTTTAAPSQPRPATELDAVVSAMQEAATRLGILGAAPPWLPALARVLRVTDLPVLQRDPPLGGVTRTRRDAGPVIALGLVDVPAQQRQDVLTWDLRDGGHLGIAGGSRSGRTTALVTVAHGLAVATSPADVHVHVLTGSPPPEGLRSALEGLPHVGTVTGPDDLAVTRRLLRRLVEMLEAGEPPAAHTVVLVDGWEPLEEALASVEHGAPLDDLHRLVRDGPGAGLRFAVTGGRAILSGRLPGLLRQRLALHLPDPLDLALAGIAADAAGTPRPPGRAIDVGSGLEVQLAVPGTDASLSATLAALEEAAGAMDAASTRPARPPWRLRSLPGDVGLGVLPREDELLVVGLGGDDCLPVGIPVGNGHRRALVAGPPRSGRSNTLRCLAIRLLERGRAVVVVAPRRTESAAWADSTAALVLGPSDREQLVGTLRRTPPTCLLVDDVELLEGSEVEAVLLEAVGIVDDSDGLVVVAGDLARAGAAYRGLVPAVARDGLGIVLGATAASDGDVLGTRLELPQERRPGRGFLVRHGHAEPIQVARADR</sequence>
<dbReference type="SMART" id="SM00240">
    <property type="entry name" value="FHA"/>
    <property type="match status" value="1"/>
</dbReference>
<evidence type="ECO:0000313" key="9">
    <source>
        <dbReference type="Proteomes" id="UP001500427"/>
    </source>
</evidence>
<evidence type="ECO:0000256" key="1">
    <source>
        <dbReference type="ARBA" id="ARBA00022553"/>
    </source>
</evidence>
<dbReference type="InterPro" id="IPR000253">
    <property type="entry name" value="FHA_dom"/>
</dbReference>
<dbReference type="Pfam" id="PF16697">
    <property type="entry name" value="Yop-YscD_cpl"/>
    <property type="match status" value="1"/>
</dbReference>
<feature type="binding site" evidence="4">
    <location>
        <begin position="981"/>
        <end position="988"/>
    </location>
    <ligand>
        <name>ATP</name>
        <dbReference type="ChEBI" id="CHEBI:30616"/>
    </ligand>
</feature>